<gene>
    <name evidence="1" type="ORF">WM16_13745</name>
</gene>
<proteinExistence type="predicted"/>
<name>A0A119UU92_9BURK</name>
<dbReference type="RefSeq" id="WP_060234720.1">
    <property type="nucleotide sequence ID" value="NZ_LPLU01000084.1"/>
</dbReference>
<reference evidence="1 2" key="1">
    <citation type="submission" date="2015-11" db="EMBL/GenBank/DDBJ databases">
        <title>Expanding the genomic diversity of Burkholderia species for the development of highly accurate diagnostics.</title>
        <authorList>
            <person name="Sahl J."/>
            <person name="Keim P."/>
            <person name="Wagner D."/>
        </authorList>
    </citation>
    <scope>NUCLEOTIDE SEQUENCE [LARGE SCALE GENOMIC DNA]</scope>
    <source>
        <strain evidence="1 2">MSMB782WGS</strain>
    </source>
</reference>
<dbReference type="InterPro" id="IPR037053">
    <property type="entry name" value="Phage_tail_collar_dom_sf"/>
</dbReference>
<comment type="caution">
    <text evidence="1">The sequence shown here is derived from an EMBL/GenBank/DDBJ whole genome shotgun (WGS) entry which is preliminary data.</text>
</comment>
<evidence type="ECO:0000313" key="2">
    <source>
        <dbReference type="Proteomes" id="UP000065504"/>
    </source>
</evidence>
<dbReference type="Proteomes" id="UP000065504">
    <property type="component" value="Unassembled WGS sequence"/>
</dbReference>
<protein>
    <submittedName>
        <fullName evidence="1">Phage tail protein</fullName>
    </submittedName>
</protein>
<organism evidence="1 2">
    <name type="scientific">Burkholderia ubonensis</name>
    <dbReference type="NCBI Taxonomy" id="101571"/>
    <lineage>
        <taxon>Bacteria</taxon>
        <taxon>Pseudomonadati</taxon>
        <taxon>Pseudomonadota</taxon>
        <taxon>Betaproteobacteria</taxon>
        <taxon>Burkholderiales</taxon>
        <taxon>Burkholderiaceae</taxon>
        <taxon>Burkholderia</taxon>
        <taxon>Burkholderia cepacia complex</taxon>
    </lineage>
</organism>
<dbReference type="SUPFAM" id="SSF88874">
    <property type="entry name" value="Receptor-binding domain of short tail fibre protein gp12"/>
    <property type="match status" value="1"/>
</dbReference>
<dbReference type="EMBL" id="LPLU01000084">
    <property type="protein sequence ID" value="KWK75337.1"/>
    <property type="molecule type" value="Genomic_DNA"/>
</dbReference>
<dbReference type="Gene3D" id="3.90.1340.10">
    <property type="entry name" value="Phage tail collar domain"/>
    <property type="match status" value="1"/>
</dbReference>
<dbReference type="AlphaFoldDB" id="A0A119UU92"/>
<sequence length="789" mass="82710">MAGNLIQITDAGRAALVAAGNTGTVARRVIEIGIGTAAFAFDKGMTALPNERKRVTTFGGENVAPDTVHVVIQDDTDDQYSLYAYGLYLDNGVLFGVYVQSTPILEKSPAAMLLLASDIVFASIDAAQLQFGPATFLNPPATTERKGVIELATQAEVDDGTDDTRAVTPKTASNRYAALNGATFTGPVNVAFDAGDELAHVSIMPPSGALGRQSRVRLFGTFSAPATDSERQHVATISAGFDGGAWGKQYVDLWMNADANQSRVVRVTLGGVRIAGDMEATGNGRVRALYLDGGAGSFSTLYFLSGGKNRFSIFKDDDAEDGTGAGSNLRINGFADDGKTQGTAVIVNRGTLAVTLPKRLIVGSTSDDGASALQVAGRIAVSRATGEGQVALGKNDGYFYGNEQGAGFWSSTQGRFQYVFADRTFRINDKTVWHEGNLDPLDKTKGGTMGGDLAFAPDKRVVLAEGSRGRPSLTFANDDGTGLCHTGDGSFDVASKGQTVLRFTPSLAAFDQAVTGPTPPTGDRSTRLATTEWVLAAISTTAIGQIVFEPRTTVRAGFVKANGAVVNRADYPALWAYAQASGALVSDDEWQKGRFACFSTGDGATTFRLPEMRGEFIRCWDDARSIDKDRMIGSWQDSTNRLHSHGASASEVGDHAHSAWTDTQGWHGHGVNDPGHNHGVNDPGHVHGAINISATGRGSYLGTGTSEFSGGGSTRFGVDGTAFPTHGAGTGIWLSGSGTGIWLNGDGNHAHNVGIGGAGRHSHAITVNGDGANEARPRNVALLAMIRAF</sequence>
<evidence type="ECO:0000313" key="1">
    <source>
        <dbReference type="EMBL" id="KWK75337.1"/>
    </source>
</evidence>
<accession>A0A119UU92</accession>